<keyword evidence="4" id="KW-1185">Reference proteome</keyword>
<dbReference type="Proteomes" id="UP001431313">
    <property type="component" value="Unassembled WGS sequence"/>
</dbReference>
<evidence type="ECO:0000313" key="4">
    <source>
        <dbReference type="Proteomes" id="UP001431313"/>
    </source>
</evidence>
<feature type="chain" id="PRO_5047175592" description="Right handed beta helix domain-containing protein" evidence="2">
    <location>
        <begin position="26"/>
        <end position="327"/>
    </location>
</feature>
<organism evidence="3 4">
    <name type="scientific">Streptomyces pyxinae</name>
    <dbReference type="NCBI Taxonomy" id="2970734"/>
    <lineage>
        <taxon>Bacteria</taxon>
        <taxon>Bacillati</taxon>
        <taxon>Actinomycetota</taxon>
        <taxon>Actinomycetes</taxon>
        <taxon>Kitasatosporales</taxon>
        <taxon>Streptomycetaceae</taxon>
        <taxon>Streptomyces</taxon>
    </lineage>
</organism>
<evidence type="ECO:0000256" key="1">
    <source>
        <dbReference type="SAM" id="MobiDB-lite"/>
    </source>
</evidence>
<name>A0ABT2CE94_9ACTN</name>
<dbReference type="InterPro" id="IPR011050">
    <property type="entry name" value="Pectin_lyase_fold/virulence"/>
</dbReference>
<evidence type="ECO:0000256" key="2">
    <source>
        <dbReference type="SAM" id="SignalP"/>
    </source>
</evidence>
<dbReference type="Gene3D" id="2.160.20.10">
    <property type="entry name" value="Single-stranded right-handed beta-helix, Pectin lyase-like"/>
    <property type="match status" value="1"/>
</dbReference>
<proteinExistence type="predicted"/>
<keyword evidence="2" id="KW-0732">Signal</keyword>
<sequence length="327" mass="33786">MRRTGLVAMVAGLLVGGLVAPAASAPVRTAAGSGRGAAAPAVDATVHVSPDGRNEGDGTKSAPVADIAGVERVVAKRGATGAVTVLFRGGTYRLPQQQLHPTGARSIDFAAEPGTGRPVFDGGRTAEYWLKVMPTETRLSFTGFTVLRYTIGGIMLRGTGTGPGKRITGATIRGNVFKEIGGPASGFGAVHLNYADHTLIQNNAFLDLVNGECGGCMHGVYLALESNDNRVTGTTTFARVSGDPVRVTDFSNRNTVSGATFDHTGTHAALSVWRLPDRPRQCSSGNVLYSDESAITGFTGEPLPAVAEGSKPEEGPCPDAVRLEPAG</sequence>
<dbReference type="InterPro" id="IPR012334">
    <property type="entry name" value="Pectin_lyas_fold"/>
</dbReference>
<protein>
    <recommendedName>
        <fullName evidence="5">Right handed beta helix domain-containing protein</fullName>
    </recommendedName>
</protein>
<feature type="compositionally biased region" description="Low complexity" evidence="1">
    <location>
        <begin position="30"/>
        <end position="41"/>
    </location>
</feature>
<reference evidence="3" key="1">
    <citation type="submission" date="2022-08" db="EMBL/GenBank/DDBJ databases">
        <authorList>
            <person name="Somphong A."/>
            <person name="Phongsopitanun W."/>
        </authorList>
    </citation>
    <scope>NUCLEOTIDE SEQUENCE</scope>
    <source>
        <strain evidence="3">LP05-1</strain>
    </source>
</reference>
<feature type="region of interest" description="Disordered" evidence="1">
    <location>
        <begin position="30"/>
        <end position="62"/>
    </location>
</feature>
<feature type="region of interest" description="Disordered" evidence="1">
    <location>
        <begin position="299"/>
        <end position="327"/>
    </location>
</feature>
<gene>
    <name evidence="3" type="ORF">NX801_07115</name>
</gene>
<evidence type="ECO:0000313" key="3">
    <source>
        <dbReference type="EMBL" id="MCS0635432.1"/>
    </source>
</evidence>
<accession>A0ABT2CE94</accession>
<evidence type="ECO:0008006" key="5">
    <source>
        <dbReference type="Google" id="ProtNLM"/>
    </source>
</evidence>
<dbReference type="RefSeq" id="WP_258786251.1">
    <property type="nucleotide sequence ID" value="NZ_JANUGQ010000004.1"/>
</dbReference>
<feature type="signal peptide" evidence="2">
    <location>
        <begin position="1"/>
        <end position="25"/>
    </location>
</feature>
<comment type="caution">
    <text evidence="3">The sequence shown here is derived from an EMBL/GenBank/DDBJ whole genome shotgun (WGS) entry which is preliminary data.</text>
</comment>
<dbReference type="SUPFAM" id="SSF51126">
    <property type="entry name" value="Pectin lyase-like"/>
    <property type="match status" value="1"/>
</dbReference>
<dbReference type="EMBL" id="JANUGQ010000004">
    <property type="protein sequence ID" value="MCS0635432.1"/>
    <property type="molecule type" value="Genomic_DNA"/>
</dbReference>